<dbReference type="GO" id="GO:0006465">
    <property type="term" value="P:signal peptide processing"/>
    <property type="evidence" value="ECO:0007669"/>
    <property type="project" value="InterPro"/>
</dbReference>
<dbReference type="PANTHER" id="PTHR12383">
    <property type="entry name" value="PROTEASE FAMILY S26 MITOCHONDRIAL INNER MEMBRANE PROTEASE-RELATED"/>
    <property type="match status" value="1"/>
</dbReference>
<dbReference type="SUPFAM" id="SSF51306">
    <property type="entry name" value="LexA/Signal peptidase"/>
    <property type="match status" value="1"/>
</dbReference>
<dbReference type="Proteomes" id="UP000746612">
    <property type="component" value="Unassembled WGS sequence"/>
</dbReference>
<gene>
    <name evidence="10" type="ORF">FUG_LOCUS237188</name>
    <name evidence="9" type="ORF">MDCFG202_LOCUS214301</name>
</gene>
<dbReference type="Gene3D" id="2.10.109.10">
    <property type="entry name" value="Umud Fragment, subunit A"/>
    <property type="match status" value="1"/>
</dbReference>
<dbReference type="InterPro" id="IPR000223">
    <property type="entry name" value="Pept_S26A_signal_pept_1"/>
</dbReference>
<accession>A0A4U9ERA7</accession>
<reference evidence="10" key="1">
    <citation type="submission" date="2019-04" db="EMBL/GenBank/DDBJ databases">
        <authorList>
            <person name="Melise S."/>
            <person name="Noan J."/>
            <person name="Okalmin O."/>
        </authorList>
    </citation>
    <scope>NUCLEOTIDE SEQUENCE</scope>
    <source>
        <strain evidence="10">FN9</strain>
    </source>
</reference>
<comment type="similarity">
    <text evidence="6">Belongs to the peptidase S26 family. IMP1 subfamily.</text>
</comment>
<keyword evidence="2" id="KW-0999">Mitochondrion inner membrane</keyword>
<feature type="active site" evidence="7">
    <location>
        <position position="120"/>
    </location>
</feature>
<dbReference type="EMBL" id="CAJPIJ010000122">
    <property type="protein sequence ID" value="CAG1981412.1"/>
    <property type="molecule type" value="Genomic_DNA"/>
</dbReference>
<dbReference type="PRINTS" id="PR00727">
    <property type="entry name" value="LEADERPTASE"/>
</dbReference>
<dbReference type="GO" id="GO:0004252">
    <property type="term" value="F:serine-type endopeptidase activity"/>
    <property type="evidence" value="ECO:0007669"/>
    <property type="project" value="InterPro"/>
</dbReference>
<dbReference type="InterPro" id="IPR019533">
    <property type="entry name" value="Peptidase_S26"/>
</dbReference>
<organism evidence="9 11">
    <name type="scientific">Gibberella zeae</name>
    <name type="common">Wheat head blight fungus</name>
    <name type="synonym">Fusarium graminearum</name>
    <dbReference type="NCBI Taxonomy" id="5518"/>
    <lineage>
        <taxon>Eukaryota</taxon>
        <taxon>Fungi</taxon>
        <taxon>Dikarya</taxon>
        <taxon>Ascomycota</taxon>
        <taxon>Pezizomycotina</taxon>
        <taxon>Sordariomycetes</taxon>
        <taxon>Hypocreomycetidae</taxon>
        <taxon>Hypocreales</taxon>
        <taxon>Nectriaceae</taxon>
        <taxon>Fusarium</taxon>
    </lineage>
</organism>
<dbReference type="PANTHER" id="PTHR12383:SF16">
    <property type="entry name" value="MITOCHONDRIAL INNER MEMBRANE PROTEASE SUBUNIT 1"/>
    <property type="match status" value="1"/>
</dbReference>
<keyword evidence="3" id="KW-0378">Hydrolase</keyword>
<evidence type="ECO:0000256" key="6">
    <source>
        <dbReference type="ARBA" id="ARBA00038445"/>
    </source>
</evidence>
<evidence type="ECO:0000313" key="10">
    <source>
        <dbReference type="EMBL" id="VIO56989.1"/>
    </source>
</evidence>
<sequence length="203" mass="22833">TINTKHSIHSAWYINGWPRCNTSIFSFKLPYRHFMMASFHFARHPVRTTVSFVKAACLVHLGITYGYTVSPAQGPSMLPTFTVDGDWILCDHTRRYGRGVSVGDLVVYRIPIFNNQWGVKRVTGMPGDYVSVGTPGEQGEDLMIQIPEGHCWISGDNLPASRDSRHFGPLPLALISGTTIAKILPWNERQWMKTGLEKVDELD</sequence>
<evidence type="ECO:0000256" key="5">
    <source>
        <dbReference type="ARBA" id="ARBA00023136"/>
    </source>
</evidence>
<evidence type="ECO:0000313" key="11">
    <source>
        <dbReference type="Proteomes" id="UP000746612"/>
    </source>
</evidence>
<feature type="domain" description="Peptidase S26" evidence="8">
    <location>
        <begin position="145"/>
        <end position="180"/>
    </location>
</feature>
<dbReference type="CDD" id="cd06530">
    <property type="entry name" value="S26_SPase_I"/>
    <property type="match status" value="1"/>
</dbReference>
<dbReference type="InterPro" id="IPR052064">
    <property type="entry name" value="Mito_IMP1_subunit"/>
</dbReference>
<keyword evidence="5" id="KW-0472">Membrane</keyword>
<dbReference type="GO" id="GO:0006627">
    <property type="term" value="P:protein processing involved in protein targeting to mitochondrion"/>
    <property type="evidence" value="ECO:0007669"/>
    <property type="project" value="TreeGrafter"/>
</dbReference>
<dbReference type="EMBL" id="CAAKMV010000127">
    <property type="protein sequence ID" value="VIO56989.1"/>
    <property type="molecule type" value="Genomic_DNA"/>
</dbReference>
<feature type="active site" evidence="7">
    <location>
        <position position="76"/>
    </location>
</feature>
<dbReference type="InterPro" id="IPR036286">
    <property type="entry name" value="LexA/Signal_pep-like_sf"/>
</dbReference>
<reference evidence="9" key="2">
    <citation type="submission" date="2021-03" db="EMBL/GenBank/DDBJ databases">
        <authorList>
            <person name="Alouane T."/>
            <person name="Langin T."/>
            <person name="Bonhomme L."/>
        </authorList>
    </citation>
    <scope>NUCLEOTIDE SEQUENCE</scope>
    <source>
        <strain evidence="9">MDC_Fg202</strain>
    </source>
</reference>
<dbReference type="Pfam" id="PF10502">
    <property type="entry name" value="Peptidase_S26"/>
    <property type="match status" value="2"/>
</dbReference>
<dbReference type="InterPro" id="IPR019757">
    <property type="entry name" value="Pept_S26A_signal_pept_1_Lys-AS"/>
</dbReference>
<dbReference type="FunFam" id="2.10.109.10:FF:000015">
    <property type="entry name" value="Mitochondrial inner membrane protease subunit 1"/>
    <property type="match status" value="1"/>
</dbReference>
<evidence type="ECO:0000259" key="8">
    <source>
        <dbReference type="Pfam" id="PF10502"/>
    </source>
</evidence>
<evidence type="ECO:0000256" key="4">
    <source>
        <dbReference type="ARBA" id="ARBA00023128"/>
    </source>
</evidence>
<proteinExistence type="inferred from homology"/>
<evidence type="ECO:0000256" key="1">
    <source>
        <dbReference type="ARBA" id="ARBA00004273"/>
    </source>
</evidence>
<dbReference type="AlphaFoldDB" id="A0A4U9ERA7"/>
<keyword evidence="4" id="KW-0496">Mitochondrion</keyword>
<dbReference type="PROSITE" id="PS00760">
    <property type="entry name" value="SPASE_I_2"/>
    <property type="match status" value="1"/>
</dbReference>
<name>A0A4U9ERA7_GIBZA</name>
<comment type="subcellular location">
    <subcellularLocation>
        <location evidence="1">Mitochondrion inner membrane</location>
    </subcellularLocation>
</comment>
<evidence type="ECO:0000256" key="3">
    <source>
        <dbReference type="ARBA" id="ARBA00022801"/>
    </source>
</evidence>
<protein>
    <recommendedName>
        <fullName evidence="8">Peptidase S26 domain-containing protein</fullName>
    </recommendedName>
</protein>
<dbReference type="GO" id="GO:0042720">
    <property type="term" value="C:mitochondrial inner membrane peptidase complex"/>
    <property type="evidence" value="ECO:0007669"/>
    <property type="project" value="TreeGrafter"/>
</dbReference>
<evidence type="ECO:0000256" key="7">
    <source>
        <dbReference type="PIRSR" id="PIRSR600223-1"/>
    </source>
</evidence>
<feature type="non-terminal residue" evidence="9">
    <location>
        <position position="203"/>
    </location>
</feature>
<feature type="domain" description="Peptidase S26" evidence="8">
    <location>
        <begin position="49"/>
        <end position="132"/>
    </location>
</feature>
<evidence type="ECO:0000313" key="9">
    <source>
        <dbReference type="EMBL" id="CAG1981412.1"/>
    </source>
</evidence>
<evidence type="ECO:0000256" key="2">
    <source>
        <dbReference type="ARBA" id="ARBA00022792"/>
    </source>
</evidence>